<dbReference type="EMBL" id="HBGS01057566">
    <property type="protein sequence ID" value="CAD9481786.1"/>
    <property type="molecule type" value="Transcribed_RNA"/>
</dbReference>
<dbReference type="Gene3D" id="1.10.10.1760">
    <property type="entry name" value="60S ribosomal protein L36"/>
    <property type="match status" value="1"/>
</dbReference>
<evidence type="ECO:0000256" key="3">
    <source>
        <dbReference type="ARBA" id="ARBA00023274"/>
    </source>
</evidence>
<evidence type="ECO:0008006" key="6">
    <source>
        <dbReference type="Google" id="ProtNLM"/>
    </source>
</evidence>
<protein>
    <recommendedName>
        <fullName evidence="6">60S ribosomal protein L36</fullName>
    </recommendedName>
</protein>
<dbReference type="InterPro" id="IPR038097">
    <property type="entry name" value="Ribosomal_eL36_sf"/>
</dbReference>
<evidence type="ECO:0000313" key="4">
    <source>
        <dbReference type="EMBL" id="CAD9481786.1"/>
    </source>
</evidence>
<keyword evidence="2" id="KW-0689">Ribosomal protein</keyword>
<reference evidence="4" key="1">
    <citation type="submission" date="2021-01" db="EMBL/GenBank/DDBJ databases">
        <authorList>
            <person name="Corre E."/>
            <person name="Pelletier E."/>
            <person name="Niang G."/>
            <person name="Scheremetjew M."/>
            <person name="Finn R."/>
            <person name="Kale V."/>
            <person name="Holt S."/>
            <person name="Cochrane G."/>
            <person name="Meng A."/>
            <person name="Brown T."/>
            <person name="Cohen L."/>
        </authorList>
    </citation>
    <scope>NUCLEOTIDE SEQUENCE</scope>
    <source>
        <strain evidence="4">CCMP1381</strain>
    </source>
</reference>
<evidence type="ECO:0000256" key="2">
    <source>
        <dbReference type="ARBA" id="ARBA00022980"/>
    </source>
</evidence>
<dbReference type="AlphaFoldDB" id="A0A6U3YL72"/>
<dbReference type="GO" id="GO:1990904">
    <property type="term" value="C:ribonucleoprotein complex"/>
    <property type="evidence" value="ECO:0007669"/>
    <property type="project" value="UniProtKB-KW"/>
</dbReference>
<dbReference type="InterPro" id="IPR000509">
    <property type="entry name" value="Ribosomal_eL36"/>
</dbReference>
<evidence type="ECO:0000313" key="5">
    <source>
        <dbReference type="EMBL" id="CAD9481789.1"/>
    </source>
</evidence>
<dbReference type="EMBL" id="HBGS01057567">
    <property type="protein sequence ID" value="CAD9481789.1"/>
    <property type="molecule type" value="Transcribed_RNA"/>
</dbReference>
<organism evidence="4">
    <name type="scientific">Octactis speculum</name>
    <dbReference type="NCBI Taxonomy" id="3111310"/>
    <lineage>
        <taxon>Eukaryota</taxon>
        <taxon>Sar</taxon>
        <taxon>Stramenopiles</taxon>
        <taxon>Ochrophyta</taxon>
        <taxon>Dictyochophyceae</taxon>
        <taxon>Dictyochales</taxon>
        <taxon>Dictyochaceae</taxon>
        <taxon>Octactis</taxon>
    </lineage>
</organism>
<keyword evidence="3" id="KW-0687">Ribonucleoprotein</keyword>
<dbReference type="GO" id="GO:0006412">
    <property type="term" value="P:translation"/>
    <property type="evidence" value="ECO:0007669"/>
    <property type="project" value="InterPro"/>
</dbReference>
<gene>
    <name evidence="4" type="ORF">DSPE1174_LOCUS30034</name>
    <name evidence="5" type="ORF">DSPE1174_LOCUS30035</name>
</gene>
<dbReference type="GO" id="GO:0005840">
    <property type="term" value="C:ribosome"/>
    <property type="evidence" value="ECO:0007669"/>
    <property type="project" value="UniProtKB-KW"/>
</dbReference>
<evidence type="ECO:0000256" key="1">
    <source>
        <dbReference type="ARBA" id="ARBA00006509"/>
    </source>
</evidence>
<dbReference type="GO" id="GO:0003735">
    <property type="term" value="F:structural constituent of ribosome"/>
    <property type="evidence" value="ECO:0007669"/>
    <property type="project" value="InterPro"/>
</dbReference>
<dbReference type="Pfam" id="PF01158">
    <property type="entry name" value="Ribosomal_L36e"/>
    <property type="match status" value="1"/>
</dbReference>
<dbReference type="PANTHER" id="PTHR10114">
    <property type="entry name" value="60S RIBOSOMAL PROTEIN L36"/>
    <property type="match status" value="1"/>
</dbReference>
<dbReference type="FunFam" id="1.10.10.1760:FF:000001">
    <property type="entry name" value="60S ribosomal protein L36"/>
    <property type="match status" value="1"/>
</dbReference>
<comment type="similarity">
    <text evidence="1">Belongs to the eukaryotic ribosomal protein eL36 family.</text>
</comment>
<proteinExistence type="inferred from homology"/>
<accession>A0A6U3YL72</accession>
<sequence>MSTGIAVGLEKGYPTDKIDRKSKRAKGASTKKVELVRDVIREVSGLLQYERRLMDMLKTGGASAEKRMYKFAKKRLGSHKRALKKREDIKDVYSRMRAKAAM</sequence>
<name>A0A6U3YL72_9STRA</name>